<proteinExistence type="predicted"/>
<gene>
    <name evidence="1" type="ORF">BE17_30280</name>
</gene>
<dbReference type="AlphaFoldDB" id="A0A150RQQ1"/>
<evidence type="ECO:0000313" key="2">
    <source>
        <dbReference type="Proteomes" id="UP000075635"/>
    </source>
</evidence>
<sequence length="76" mass="8158">MENAHGESECSPPAEPLSLPPLLLGNRLLGVASQRGPYDDLALYRLEEAPFVPCAVTASRRSWKSRYLPAGGHGPS</sequence>
<dbReference type="Proteomes" id="UP000075635">
    <property type="component" value="Unassembled WGS sequence"/>
</dbReference>
<name>A0A150RQQ1_SORCE</name>
<comment type="caution">
    <text evidence="1">The sequence shown here is derived from an EMBL/GenBank/DDBJ whole genome shotgun (WGS) entry which is preliminary data.</text>
</comment>
<evidence type="ECO:0000313" key="1">
    <source>
        <dbReference type="EMBL" id="KYF82597.1"/>
    </source>
</evidence>
<reference evidence="1 2" key="1">
    <citation type="submission" date="2014-02" db="EMBL/GenBank/DDBJ databases">
        <title>The small core and large imbalanced accessory genome model reveals a collaborative survival strategy of Sorangium cellulosum strains in nature.</title>
        <authorList>
            <person name="Han K."/>
            <person name="Peng R."/>
            <person name="Blom J."/>
            <person name="Li Y.-Z."/>
        </authorList>
    </citation>
    <scope>NUCLEOTIDE SEQUENCE [LARGE SCALE GENOMIC DNA]</scope>
    <source>
        <strain evidence="1 2">So0011-07</strain>
    </source>
</reference>
<protein>
    <submittedName>
        <fullName evidence="1">Uncharacterized protein</fullName>
    </submittedName>
</protein>
<dbReference type="EMBL" id="JEMB01002228">
    <property type="protein sequence ID" value="KYF82597.1"/>
    <property type="molecule type" value="Genomic_DNA"/>
</dbReference>
<accession>A0A150RQQ1</accession>
<organism evidence="1 2">
    <name type="scientific">Sorangium cellulosum</name>
    <name type="common">Polyangium cellulosum</name>
    <dbReference type="NCBI Taxonomy" id="56"/>
    <lineage>
        <taxon>Bacteria</taxon>
        <taxon>Pseudomonadati</taxon>
        <taxon>Myxococcota</taxon>
        <taxon>Polyangia</taxon>
        <taxon>Polyangiales</taxon>
        <taxon>Polyangiaceae</taxon>
        <taxon>Sorangium</taxon>
    </lineage>
</organism>